<evidence type="ECO:0000256" key="1">
    <source>
        <dbReference type="SAM" id="MobiDB-lite"/>
    </source>
</evidence>
<dbReference type="EMBL" id="KV784385">
    <property type="protein sequence ID" value="OEU07489.1"/>
    <property type="molecule type" value="Genomic_DNA"/>
</dbReference>
<feature type="region of interest" description="Disordered" evidence="1">
    <location>
        <begin position="1"/>
        <end position="21"/>
    </location>
</feature>
<evidence type="ECO:0000313" key="3">
    <source>
        <dbReference type="Proteomes" id="UP000095751"/>
    </source>
</evidence>
<proteinExistence type="predicted"/>
<reference evidence="2 3" key="1">
    <citation type="submission" date="2016-09" db="EMBL/GenBank/DDBJ databases">
        <title>Extensive genetic diversity and differential bi-allelic expression allows diatom success in the polar Southern Ocean.</title>
        <authorList>
            <consortium name="DOE Joint Genome Institute"/>
            <person name="Mock T."/>
            <person name="Otillar R.P."/>
            <person name="Strauss J."/>
            <person name="Dupont C."/>
            <person name="Frickenhaus S."/>
            <person name="Maumus F."/>
            <person name="Mcmullan M."/>
            <person name="Sanges R."/>
            <person name="Schmutz J."/>
            <person name="Toseland A."/>
            <person name="Valas R."/>
            <person name="Veluchamy A."/>
            <person name="Ward B.J."/>
            <person name="Allen A."/>
            <person name="Barry K."/>
            <person name="Falciatore A."/>
            <person name="Ferrante M."/>
            <person name="Fortunato A.E."/>
            <person name="Gloeckner G."/>
            <person name="Gruber A."/>
            <person name="Hipkin R."/>
            <person name="Janech M."/>
            <person name="Kroth P."/>
            <person name="Leese F."/>
            <person name="Lindquist E."/>
            <person name="Lyon B.R."/>
            <person name="Martin J."/>
            <person name="Mayer C."/>
            <person name="Parker M."/>
            <person name="Quesneville H."/>
            <person name="Raymond J."/>
            <person name="Uhlig C."/>
            <person name="Valentin K.U."/>
            <person name="Worden A.Z."/>
            <person name="Armbrust E.V."/>
            <person name="Bowler C."/>
            <person name="Green B."/>
            <person name="Moulton V."/>
            <person name="Van Oosterhout C."/>
            <person name="Grigoriev I."/>
        </authorList>
    </citation>
    <scope>NUCLEOTIDE SEQUENCE [LARGE SCALE GENOMIC DNA]</scope>
    <source>
        <strain evidence="2 3">CCMP1102</strain>
    </source>
</reference>
<dbReference type="AlphaFoldDB" id="A0A1E7ENE7"/>
<dbReference type="Proteomes" id="UP000095751">
    <property type="component" value="Unassembled WGS sequence"/>
</dbReference>
<dbReference type="KEGG" id="fcy:FRACYDRAFT_264871"/>
<gene>
    <name evidence="2" type="ORF">FRACYDRAFT_264871</name>
</gene>
<organism evidence="2 3">
    <name type="scientific">Fragilariopsis cylindrus CCMP1102</name>
    <dbReference type="NCBI Taxonomy" id="635003"/>
    <lineage>
        <taxon>Eukaryota</taxon>
        <taxon>Sar</taxon>
        <taxon>Stramenopiles</taxon>
        <taxon>Ochrophyta</taxon>
        <taxon>Bacillariophyta</taxon>
        <taxon>Bacillariophyceae</taxon>
        <taxon>Bacillariophycidae</taxon>
        <taxon>Bacillariales</taxon>
        <taxon>Bacillariaceae</taxon>
        <taxon>Fragilariopsis</taxon>
    </lineage>
</organism>
<accession>A0A1E7ENE7</accession>
<dbReference type="InParanoid" id="A0A1E7ENE7"/>
<evidence type="ECO:0000313" key="2">
    <source>
        <dbReference type="EMBL" id="OEU07489.1"/>
    </source>
</evidence>
<sequence>MTDADVDTTMESPATSYEDDPRELRAATFECAVLELLRFNDDDDPWGGREMTVAWKGSVWHSRFIAYSPDYDNRERVIWLGDKCHEHQRLVCGGGRNSDTINNKANGDTWLLDYELTTSDYNYTNADVHWQINNEYQNVHRGSIFNPPSPTWPSDTRNRWLLCAQRDLEGCTTLELDNTSNSLVSNLAIRVDGDVKTNNTGWVCNHRYCSQKIVTPLWGPCSSSTGQKAGGGGSQIVASMAIAAAVLITLLY</sequence>
<protein>
    <submittedName>
        <fullName evidence="2">Uncharacterized protein</fullName>
    </submittedName>
</protein>
<keyword evidence="3" id="KW-1185">Reference proteome</keyword>
<name>A0A1E7ENE7_9STRA</name>